<gene>
    <name evidence="1" type="ORF">HMPREF0454_00107</name>
</gene>
<dbReference type="Proteomes" id="UP000005959">
    <property type="component" value="Unassembled WGS sequence"/>
</dbReference>
<evidence type="ECO:0000313" key="2">
    <source>
        <dbReference type="Proteomes" id="UP000005959"/>
    </source>
</evidence>
<sequence>MNFLFIKLINNPFYAIVLHLAEMVYFWTLCKRKKENILGSVLSKPPINYLISELNHT</sequence>
<accession>G9Y0P9</accession>
<name>G9Y0P9_HAFAL</name>
<dbReference type="AlphaFoldDB" id="G9Y0P9"/>
<evidence type="ECO:0000313" key="1">
    <source>
        <dbReference type="EMBL" id="EHM48495.1"/>
    </source>
</evidence>
<organism evidence="1 2">
    <name type="scientific">Hafnia alvei ATCC 51873</name>
    <dbReference type="NCBI Taxonomy" id="1002364"/>
    <lineage>
        <taxon>Bacteria</taxon>
        <taxon>Pseudomonadati</taxon>
        <taxon>Pseudomonadota</taxon>
        <taxon>Gammaproteobacteria</taxon>
        <taxon>Enterobacterales</taxon>
        <taxon>Hafniaceae</taxon>
        <taxon>Hafnia</taxon>
    </lineage>
</organism>
<reference evidence="1 2" key="1">
    <citation type="submission" date="2011-08" db="EMBL/GenBank/DDBJ databases">
        <authorList>
            <person name="Weinstock G."/>
            <person name="Sodergren E."/>
            <person name="Clifton S."/>
            <person name="Fulton L."/>
            <person name="Fulton B."/>
            <person name="Courtney L."/>
            <person name="Fronick C."/>
            <person name="Harrison M."/>
            <person name="Strong C."/>
            <person name="Farmer C."/>
            <person name="Delahaunty K."/>
            <person name="Markovic C."/>
            <person name="Hall O."/>
            <person name="Minx P."/>
            <person name="Tomlinson C."/>
            <person name="Mitreva M."/>
            <person name="Hou S."/>
            <person name="Chen J."/>
            <person name="Wollam A."/>
            <person name="Pepin K.H."/>
            <person name="Johnson M."/>
            <person name="Bhonagiri V."/>
            <person name="Zhang X."/>
            <person name="Suruliraj S."/>
            <person name="Warren W."/>
            <person name="Chinwalla A."/>
            <person name="Mardis E.R."/>
            <person name="Wilson R.K."/>
        </authorList>
    </citation>
    <scope>NUCLEOTIDE SEQUENCE [LARGE SCALE GENOMIC DNA]</scope>
    <source>
        <strain evidence="1 2">ATCC 51873</strain>
    </source>
</reference>
<protein>
    <submittedName>
        <fullName evidence="1">Uncharacterized protein</fullName>
    </submittedName>
</protein>
<dbReference type="EMBL" id="AGCI01000004">
    <property type="protein sequence ID" value="EHM48495.1"/>
    <property type="molecule type" value="Genomic_DNA"/>
</dbReference>
<proteinExistence type="predicted"/>
<dbReference type="HOGENOM" id="CLU_2990375_0_0_6"/>
<comment type="caution">
    <text evidence="1">The sequence shown here is derived from an EMBL/GenBank/DDBJ whole genome shotgun (WGS) entry which is preliminary data.</text>
</comment>